<dbReference type="RefSeq" id="XP_040698773.1">
    <property type="nucleotide sequence ID" value="XM_040847779.1"/>
</dbReference>
<evidence type="ECO:0000313" key="2">
    <source>
        <dbReference type="EMBL" id="OJJ54967.1"/>
    </source>
</evidence>
<evidence type="ECO:0000259" key="1">
    <source>
        <dbReference type="Pfam" id="PF03417"/>
    </source>
</evidence>
<reference evidence="3" key="1">
    <citation type="journal article" date="2017" name="Genome Biol.">
        <title>Comparative genomics reveals high biological diversity and specific adaptations in the industrially and medically important fungal genus Aspergillus.</title>
        <authorList>
            <person name="de Vries R.P."/>
            <person name="Riley R."/>
            <person name="Wiebenga A."/>
            <person name="Aguilar-Osorio G."/>
            <person name="Amillis S."/>
            <person name="Uchima C.A."/>
            <person name="Anderluh G."/>
            <person name="Asadollahi M."/>
            <person name="Askin M."/>
            <person name="Barry K."/>
            <person name="Battaglia E."/>
            <person name="Bayram O."/>
            <person name="Benocci T."/>
            <person name="Braus-Stromeyer S.A."/>
            <person name="Caldana C."/>
            <person name="Canovas D."/>
            <person name="Cerqueira G.C."/>
            <person name="Chen F."/>
            <person name="Chen W."/>
            <person name="Choi C."/>
            <person name="Clum A."/>
            <person name="Dos Santos R.A."/>
            <person name="Damasio A.R."/>
            <person name="Diallinas G."/>
            <person name="Emri T."/>
            <person name="Fekete E."/>
            <person name="Flipphi M."/>
            <person name="Freyberg S."/>
            <person name="Gallo A."/>
            <person name="Gournas C."/>
            <person name="Habgood R."/>
            <person name="Hainaut M."/>
            <person name="Harispe M.L."/>
            <person name="Henrissat B."/>
            <person name="Hilden K.S."/>
            <person name="Hope R."/>
            <person name="Hossain A."/>
            <person name="Karabika E."/>
            <person name="Karaffa L."/>
            <person name="Karanyi Z."/>
            <person name="Krasevec N."/>
            <person name="Kuo A."/>
            <person name="Kusch H."/>
            <person name="LaButti K."/>
            <person name="Lagendijk E.L."/>
            <person name="Lapidus A."/>
            <person name="Levasseur A."/>
            <person name="Lindquist E."/>
            <person name="Lipzen A."/>
            <person name="Logrieco A.F."/>
            <person name="MacCabe A."/>
            <person name="Maekelae M.R."/>
            <person name="Malavazi I."/>
            <person name="Melin P."/>
            <person name="Meyer V."/>
            <person name="Mielnichuk N."/>
            <person name="Miskei M."/>
            <person name="Molnar A.P."/>
            <person name="Mule G."/>
            <person name="Ngan C.Y."/>
            <person name="Orejas M."/>
            <person name="Orosz E."/>
            <person name="Ouedraogo J.P."/>
            <person name="Overkamp K.M."/>
            <person name="Park H.-S."/>
            <person name="Perrone G."/>
            <person name="Piumi F."/>
            <person name="Punt P.J."/>
            <person name="Ram A.F."/>
            <person name="Ramon A."/>
            <person name="Rauscher S."/>
            <person name="Record E."/>
            <person name="Riano-Pachon D.M."/>
            <person name="Robert V."/>
            <person name="Roehrig J."/>
            <person name="Ruller R."/>
            <person name="Salamov A."/>
            <person name="Salih N.S."/>
            <person name="Samson R.A."/>
            <person name="Sandor E."/>
            <person name="Sanguinetti M."/>
            <person name="Schuetze T."/>
            <person name="Sepcic K."/>
            <person name="Shelest E."/>
            <person name="Sherlock G."/>
            <person name="Sophianopoulou V."/>
            <person name="Squina F.M."/>
            <person name="Sun H."/>
            <person name="Susca A."/>
            <person name="Todd R.B."/>
            <person name="Tsang A."/>
            <person name="Unkles S.E."/>
            <person name="van de Wiele N."/>
            <person name="van Rossen-Uffink D."/>
            <person name="Oliveira J.V."/>
            <person name="Vesth T.C."/>
            <person name="Visser J."/>
            <person name="Yu J.-H."/>
            <person name="Zhou M."/>
            <person name="Andersen M.R."/>
            <person name="Archer D.B."/>
            <person name="Baker S.E."/>
            <person name="Benoit I."/>
            <person name="Brakhage A.A."/>
            <person name="Braus G.H."/>
            <person name="Fischer R."/>
            <person name="Frisvad J.C."/>
            <person name="Goldman G.H."/>
            <person name="Houbraken J."/>
            <person name="Oakley B."/>
            <person name="Pocsi I."/>
            <person name="Scazzocchio C."/>
            <person name="Seiboth B."/>
            <person name="vanKuyk P.A."/>
            <person name="Wortman J."/>
            <person name="Dyer P.S."/>
            <person name="Grigoriev I.V."/>
        </authorList>
    </citation>
    <scope>NUCLEOTIDE SEQUENCE [LARGE SCALE GENOMIC DNA]</scope>
    <source>
        <strain evidence="3">CBS 593.65</strain>
    </source>
</reference>
<dbReference type="Gene3D" id="3.60.60.10">
    <property type="entry name" value="Penicillin V Acylase, Chain A"/>
    <property type="match status" value="1"/>
</dbReference>
<dbReference type="Gene3D" id="1.10.10.2120">
    <property type="match status" value="1"/>
</dbReference>
<dbReference type="InterPro" id="IPR005079">
    <property type="entry name" value="Peptidase_C45_hydrolase"/>
</dbReference>
<keyword evidence="3" id="KW-1185">Reference proteome</keyword>
<dbReference type="InterPro" id="IPR047794">
    <property type="entry name" value="C45_proenzyme-like"/>
</dbReference>
<dbReference type="NCBIfam" id="NF040521">
    <property type="entry name" value="C45_proenzyme"/>
    <property type="match status" value="1"/>
</dbReference>
<dbReference type="VEuPathDB" id="FungiDB:ASPSYDRAFT_49120"/>
<sequence>MAIKQIVCSGTPYEIGHEHGSQAAPEIARAITFYAGMFAKHSKLDWAQVQELARDFDGLIREKWPRYYEELQGIAAGAKRDLIDIIALNVRTEIVFGQFSDGCTSLYYQGNGNSFQGQNWDWNEAQSENLIQVTLIQQNQPTIKMITEAGQIGKIGLNSAGVGVCFNAVRAKGMDKTRIPVHLGLRVALESSSAMEAVENIERIGMASSAHILLGDATTAVGLEFTSSTFARVPVNEKGYLVHTNHMLLPHKDINEPIWLKDSPVRVQTMGENIAKLGPVTWDSFKTLFQDETHFPCSINRAAEGGSDIATLFNIVMDLGGKRAEVTMGRPTTTAGAAGERIILSFEQ</sequence>
<accession>A0A1L9T6D1</accession>
<proteinExistence type="predicted"/>
<dbReference type="PANTHER" id="PTHR34180:SF1">
    <property type="entry name" value="BETA-ALANYL-DOPAMINE_CARCININE HYDROLASE"/>
    <property type="match status" value="1"/>
</dbReference>
<dbReference type="Pfam" id="PF03417">
    <property type="entry name" value="AAT"/>
    <property type="match status" value="1"/>
</dbReference>
<dbReference type="GeneID" id="63763852"/>
<dbReference type="EMBL" id="KV878593">
    <property type="protein sequence ID" value="OJJ54967.1"/>
    <property type="molecule type" value="Genomic_DNA"/>
</dbReference>
<organism evidence="2 3">
    <name type="scientific">Aspergillus sydowii CBS 593.65</name>
    <dbReference type="NCBI Taxonomy" id="1036612"/>
    <lineage>
        <taxon>Eukaryota</taxon>
        <taxon>Fungi</taxon>
        <taxon>Dikarya</taxon>
        <taxon>Ascomycota</taxon>
        <taxon>Pezizomycotina</taxon>
        <taxon>Eurotiomycetes</taxon>
        <taxon>Eurotiomycetidae</taxon>
        <taxon>Eurotiales</taxon>
        <taxon>Aspergillaceae</taxon>
        <taxon>Aspergillus</taxon>
        <taxon>Aspergillus subgen. Nidulantes</taxon>
    </lineage>
</organism>
<dbReference type="InterPro" id="IPR047801">
    <property type="entry name" value="Peptidase_C45"/>
</dbReference>
<dbReference type="STRING" id="1036612.A0A1L9T6D1"/>
<gene>
    <name evidence="2" type="ORF">ASPSYDRAFT_49120</name>
</gene>
<dbReference type="OrthoDB" id="189997at2759"/>
<name>A0A1L9T6D1_9EURO</name>
<dbReference type="PANTHER" id="PTHR34180">
    <property type="entry name" value="PEPTIDASE C45"/>
    <property type="match status" value="1"/>
</dbReference>
<protein>
    <recommendedName>
        <fullName evidence="1">Peptidase C45 hydrolase domain-containing protein</fullName>
    </recommendedName>
</protein>
<feature type="domain" description="Peptidase C45 hydrolase" evidence="1">
    <location>
        <begin position="111"/>
        <end position="331"/>
    </location>
</feature>
<dbReference type="AlphaFoldDB" id="A0A1L9T6D1"/>
<evidence type="ECO:0000313" key="3">
    <source>
        <dbReference type="Proteomes" id="UP000184356"/>
    </source>
</evidence>
<dbReference type="Proteomes" id="UP000184356">
    <property type="component" value="Unassembled WGS sequence"/>
</dbReference>